<dbReference type="Gene3D" id="1.10.1200.10">
    <property type="entry name" value="ACP-like"/>
    <property type="match status" value="2"/>
</dbReference>
<keyword evidence="3" id="KW-0436">Ligase</keyword>
<dbReference type="InterPro" id="IPR042104">
    <property type="entry name" value="PKS_dehydratase_sf"/>
</dbReference>
<evidence type="ECO:0000256" key="6">
    <source>
        <dbReference type="ARBA" id="ARBA00022737"/>
    </source>
</evidence>
<dbReference type="SUPFAM" id="SSF47336">
    <property type="entry name" value="ACP-like"/>
    <property type="match status" value="2"/>
</dbReference>
<evidence type="ECO:0000256" key="3">
    <source>
        <dbReference type="ARBA" id="ARBA00022598"/>
    </source>
</evidence>
<dbReference type="InterPro" id="IPR013217">
    <property type="entry name" value="Methyltransf_12"/>
</dbReference>
<dbReference type="GO" id="GO:0006633">
    <property type="term" value="P:fatty acid biosynthetic process"/>
    <property type="evidence" value="ECO:0007669"/>
    <property type="project" value="InterPro"/>
</dbReference>
<accession>A0AAN7C591</accession>
<dbReference type="InterPro" id="IPR020807">
    <property type="entry name" value="PKS_DH"/>
</dbReference>
<keyword evidence="1" id="KW-0596">Phosphopantetheine</keyword>
<evidence type="ECO:0000259" key="12">
    <source>
        <dbReference type="PROSITE" id="PS52004"/>
    </source>
</evidence>
<protein>
    <recommendedName>
        <fullName evidence="16">Polyketide synthase</fullName>
    </recommendedName>
</protein>
<dbReference type="InterPro" id="IPR014031">
    <property type="entry name" value="Ketoacyl_synth_C"/>
</dbReference>
<keyword evidence="8" id="KW-0511">Multifunctional enzyme</keyword>
<evidence type="ECO:0000256" key="4">
    <source>
        <dbReference type="ARBA" id="ARBA00022603"/>
    </source>
</evidence>
<dbReference type="Pfam" id="PF08659">
    <property type="entry name" value="KR"/>
    <property type="match status" value="1"/>
</dbReference>
<keyword evidence="15" id="KW-1185">Reference proteome</keyword>
<dbReference type="GO" id="GO:0004312">
    <property type="term" value="F:fatty acid synthase activity"/>
    <property type="evidence" value="ECO:0007669"/>
    <property type="project" value="TreeGrafter"/>
</dbReference>
<dbReference type="GO" id="GO:0016874">
    <property type="term" value="F:ligase activity"/>
    <property type="evidence" value="ECO:0007669"/>
    <property type="project" value="UniProtKB-KW"/>
</dbReference>
<dbReference type="GO" id="GO:0016491">
    <property type="term" value="F:oxidoreductase activity"/>
    <property type="evidence" value="ECO:0007669"/>
    <property type="project" value="UniProtKB-KW"/>
</dbReference>
<dbReference type="InterPro" id="IPR013120">
    <property type="entry name" value="FAR_NAD-bd"/>
</dbReference>
<dbReference type="SUPFAM" id="SSF56801">
    <property type="entry name" value="Acetyl-CoA synthetase-like"/>
    <property type="match status" value="1"/>
</dbReference>
<dbReference type="FunFam" id="3.40.47.10:FF:000019">
    <property type="entry name" value="Polyketide synthase type I"/>
    <property type="match status" value="1"/>
</dbReference>
<evidence type="ECO:0000259" key="13">
    <source>
        <dbReference type="PROSITE" id="PS52019"/>
    </source>
</evidence>
<dbReference type="Gene3D" id="3.40.47.10">
    <property type="match status" value="1"/>
</dbReference>
<dbReference type="InterPro" id="IPR013968">
    <property type="entry name" value="PKS_KR"/>
</dbReference>
<dbReference type="GO" id="GO:0009403">
    <property type="term" value="P:toxin biosynthetic process"/>
    <property type="evidence" value="ECO:0007669"/>
    <property type="project" value="UniProtKB-ARBA"/>
</dbReference>
<sequence>MAPNYASYPREPIAIVGSACRFPGDSSSPSKLWDLLRKPRDVLQEIPADRFDTTAFYHPDALHHGTTNVKHAYLLEDNLGHFDAQFFGVKPVEANSVDPQQRILLETVYEGLERAGIPVEKLQRSQTAVYVGVMSADYTELLARDIDAFPTYFASGTARSILANRISYFFDWHGPSMTIDTACSSSLFALHLAVQSLRSGESPTAVVAGANLVLAPDQFVAESKLNMLSPDGRSRMWDKGANGYARGDGVAALVLKTLSQAIADGDSIECIIRETGINQDGRTKGITMPSPIAQANLIWSTYKNAGLDLAKPEDRPQYFEAHGTGTPAGDPVEAEAICTAFFGPAVGFKSSQDDAPLYVGSIKTVIGHTEGTAGVAGVIKGSLALQHGVVPPNLLLNELNPAVKPFYDKLEIVKQAQAWPALPEGAPRRVSVNSFGFGGANAHAILESYHAPTSAGSKREAEAGTSNSHLAPFNFSALSEKALTRLIEIYASHLRANPGTNLGDLAFTLNTRRSTLPVRVSVPALDTNRLASKLEELAKTPSGVTTVNNSGPGPGSPALLGIFTGQGAQWASMGAKLLAGSALAAATIRRLQDSLDSLPAEHRPEWTLLEELSKDKTTSRVGEAAFSQPLCTAVQIVLVDLLEAANVRFKAVVGHSSGEIGAAYAAGYLSAQDAIRIAYYRGYFLHLARGPEGSGVGAMMAVGTSYEDAQALLELDELAGRVSIAASNSPESLTLSGDAEAIETAKAILEDENKFARLLKVDKAYHSHHMLPAAGPYTDALANGGIKTQSRAGDDGRERPVWISSVYAEDVETLGDGALGPEYWAQNMVGQVKFSQAVEQAASALGPFDFGLEVGPHPALKSPALQTIQAVTGQPIAYAGLLRRGTNDLEAFAEGLGAIWQSLGAGVVDFAGLEKREASASGRQPPALLKSLPSYPWEHDRIYWHESRWSKAFRSGKQPPHQLLGTRAPDGTEHEGEVRWRNRLHPREVPWLVHHQVERQIVFPAAGYLSAVVEAVAQLYGVASVQLLEFHNVVIGQALVLEENSDVETQFSLRTTGTPETEAALEKGDSKVIDALFGFYSASNKDAVSMVKNASGRVRIILGTPSRDVLPRPHKPQREFLDVDPDRFYKTVGEVGFGYAGPFRKLRATRRRLDESAGLIQTPDASEEGKEGDLSRLILHPGTLDCAIQSIILAYSYPGDGKMRTIYLPTTIDQLRINVWASAELKGPPGSTLPFYASIAGCQAQGDLAGDVEIHSPDGATTLVQLQGLHTTPLTAPAPSNDVKLFFETTWDAESPVGNQSLWEGSDRTDNVALSFSLERVAYYYVRTLGEAIPSPERAGLDWHHKIFWEYMDNIVAQVAAGTHPYAKSEWASDSRGDILSIVEQYPDSIDLRLMRAVGENMVAAARNEMNILEAMMKDNMLNDFYADALGMHEYLLDMSRMIGQLSHRFPHLSVLEIGAGTGGATAMILKTLQGSFSSYTYTDISSGFFEKAQDKFAKYRSRMVFKVLDIERDVEEQGYEPHSQDLVIASLVLHATRNLEETMKNARKLLKPGGRLLMLELTDNDPIRFGFIFGGLPGWWLGYEDGRTLSPCVGIAEWEALMKKTGFSSIEAITPHNTSFPLPLSVIITQAVDDRVEFLREPLSPGAETLGAQHLTIVGEGSSTGLVSKITSAAGRHYQEPIQHISSLADVAHSKLPFLGTVVGLVDLGAEPTFESLSAEKLAGLQDIFRQSKTILWVTVGGLANSPYRNMYRGLQRSVVKELKHIRVQLLDFASEADICSDEIARRLLQLEAASRWEQDGRLSDLLWYQEPEVQVVHGGKALVPRVRPSTQRNQRYNSGRRRIAEDVDLGTTLVSIRSIGDGGFTVERSTGGRSIATSSLGGDLLDIRLSHSLIRPIKLRDGSFLYLSAGRTESASHGHHHVIALSETLDSVVRIPQEWTVSISADTGSEDQGELEGRRALVGLYNHLIAEDILAEAGPGDAVAVLDPGFSLGNALVPLAAGKGVQLILLTSSRAAASDRRQPPWVAIHPRATKQALQKVLPGKPIRFVNIGGSDNLVSTFVSALPFGSAVVREALRSGSIPRLAGGTHTAVSTTSSQLQAAWARLTLAGQSVAASGAQPLLPLITLEEVASGASAFLPSGSQQAIVAWSASPRVSVPIAPASKTVRFAPNKTYWMAGLTGSLGLSLVEWMVGQGARYIALSSRNPKVDEAWLQAIEAQGATVAIFSNDITSRDDVGDLHRRIRETLPPIAGVAQGAMVLDDSLFLDADVGRVQKVLRPKVQGSIHLDEIFSESNVDEKLDFFVFFSSVAYVTGNAGQSIYAAANAFMASLANHRRARGLAASVINIGAILGAGYVSRELTEEQQEYLRRVGHMWMSEQDAREIFAEGVRASKLESVDSLEFETGFRTDKDRAKDLEGEPPMFQHLSAGLGEDVSAGSDSKTRRQTIKTKARLLEAKSHAEVFEVLKDGFLLKLQVALQSEPSKTTLDASLDELGADSLVAVDIRSWFLNELGVDLPVLKILNSGSVRDLLVSAQELLPASAVPNVSSGTSSEAQSAGPISKPPAPESVSRRSSSLVAASGSESTAMSQNASPPSTAPSEIDEAIDTAEPVHEKLQEKQPASNHPFPVQRTAPLSFGQSRFWFLKHFVADQTAFNITTVIKLRGKVDVDALANAVTAVGQRHEALRTAFTVDEATKVPLQLVLQTPSLRLERATISSEAELDEAVQHLKGHVYDIERAQALRIQLLTLSPEQHYLLLGYHHIYLDGIGYVVLISDLETAYGDSLATAPAATEVLQYPDFALKQIQEYETGRWSDELSFWRQQFAELPKPLPLLPLAGLSNRPSASQFGSHTSSFRVDRDLADKITQVARRFKVSPFHLYLAVFQVLLYRYAGDEDGKDLVIGVADGNRKEANVLRSLGIFLNLLPLRLRLPRGTQQSFSDTLRDAQAVAQAAFANSRVPFDVLLNELNVPRVPSHSPLFQAFLNYRQNMQEARSFLGCEGELDIIAAGQTDYDVSIDILDLSASGGESLIAVAVQKDLYSPEAAERLAASYQALLRQFVDNPAARVTRPRLHLQEDVDSAVAAGRGREEPTQYPTIVHRIDAISENYADRIALKDGFGSALTYRQLSNRVDGLAEHLVAQGIGSGSTVGVFQTAGADWIASVLAILRAGAAYVPLDPKVGLERLLLVANDSRIAAVLVDGQNVTAEFTQRQRDSGVIVTDVSEIQPKSSPHRAPNRAKPENVAVLIYSSGSTGVPKGVALLHSNISNYADTAPLSWGLREGQETFLNQASYTFDVSLQQTIVALGLGSTVVVMSSAAREDPAALSKLVASENITVTGATPTEYQAWARHWNPDLLRSSPWRVAFTWGEPVSKQQIDAFRLLAKPDLRLIDAYGPAEATITSAHAAISWDKLDDNALGNPKFPLTAAPNTSVYIVDDNHDAVPAGVLGEVVLAGASVAKGYLNDEALTARRFVADKYASPYFQTQGWSRAHLTGDRGRLTADGRLILHGRIEGSTQVKLAGIRIDLQDVESTIVNTNTAVLQAIVSARRSPDSDTPFLVAFVVLDFDRLSDASERAHLLAELPRTLPLPPYMRPAVAVGVDRLPTNSSGKLDRRTVDAWPLPVPSDAEEERGTKAAAPANLSGLEESLVLLWRDALPQGLLEFQSSLDSQSDFFHVGGSSLSLINLQHLIKQRFHVAVSLQALFQSSSLGGMAAAVQAELSKAESGSDGAVGTTAIPASIDWEHEAALPSDLQQHQFDNEAPSPPSGPPGVVALTGATGFIGREILKKLINNTAISKIHLLAVRKQTSQLPPDWQSLFIDPKVAIHHGDLGAPNLGLTPAQISSVFSTAGSIIHAGADVSFLKTYHSLRLVNVASTRELIRLALSSGRRIPFHFVSSATVARLAIGADSFGRESIRPHPPTADDAASNGYIAAKWVSEVLLENAAAQRGLPVWIHRPTSVTGEGANERDLMSNISRYIGQLKAVPDTRGWTGNFDFVEVDKVAEDIVGAVVRGDDGEAGNPHFRFQSADVQISGDEIASSNGDGDGDKFEVLPFGEWVDKAEEAGLDPLLVLYLRRAEQGQLLIPRLRKD</sequence>
<dbReference type="InterPro" id="IPR001227">
    <property type="entry name" value="Ac_transferase_dom_sf"/>
</dbReference>
<evidence type="ECO:0000256" key="10">
    <source>
        <dbReference type="SAM" id="MobiDB-lite"/>
    </source>
</evidence>
<dbReference type="Pfam" id="PF21089">
    <property type="entry name" value="PKS_DH_N"/>
    <property type="match status" value="1"/>
</dbReference>
<dbReference type="CDD" id="cd02440">
    <property type="entry name" value="AdoMet_MTases"/>
    <property type="match status" value="1"/>
</dbReference>
<dbReference type="SUPFAM" id="SSF53901">
    <property type="entry name" value="Thiolase-like"/>
    <property type="match status" value="1"/>
</dbReference>
<feature type="active site" description="Proton acceptor; for dehydratase activity" evidence="9">
    <location>
        <position position="995"/>
    </location>
</feature>
<dbReference type="InterPro" id="IPR014043">
    <property type="entry name" value="Acyl_transferase_dom"/>
</dbReference>
<proteinExistence type="predicted"/>
<dbReference type="Pfam" id="PF16197">
    <property type="entry name" value="KAsynt_C_assoc"/>
    <property type="match status" value="1"/>
</dbReference>
<keyword evidence="7" id="KW-0560">Oxidoreductase</keyword>
<evidence type="ECO:0000313" key="15">
    <source>
        <dbReference type="Proteomes" id="UP001303760"/>
    </source>
</evidence>
<dbReference type="InterPro" id="IPR016039">
    <property type="entry name" value="Thiolase-like"/>
</dbReference>
<dbReference type="Pfam" id="PF14765">
    <property type="entry name" value="PS-DH"/>
    <property type="match status" value="1"/>
</dbReference>
<dbReference type="Pfam" id="PF08242">
    <property type="entry name" value="Methyltransf_12"/>
    <property type="match status" value="1"/>
</dbReference>
<dbReference type="Gene3D" id="3.40.50.12780">
    <property type="entry name" value="N-terminal domain of ligase-like"/>
    <property type="match status" value="1"/>
</dbReference>
<dbReference type="PROSITE" id="PS52004">
    <property type="entry name" value="KS3_2"/>
    <property type="match status" value="1"/>
</dbReference>
<dbReference type="PROSITE" id="PS52019">
    <property type="entry name" value="PKS_MFAS_DH"/>
    <property type="match status" value="1"/>
</dbReference>
<dbReference type="GO" id="GO:0031177">
    <property type="term" value="F:phosphopantetheine binding"/>
    <property type="evidence" value="ECO:0007669"/>
    <property type="project" value="InterPro"/>
</dbReference>
<evidence type="ECO:0008006" key="16">
    <source>
        <dbReference type="Google" id="ProtNLM"/>
    </source>
</evidence>
<dbReference type="PROSITE" id="PS00455">
    <property type="entry name" value="AMP_BINDING"/>
    <property type="match status" value="1"/>
</dbReference>
<dbReference type="InterPro" id="IPR006162">
    <property type="entry name" value="Ppantetheine_attach_site"/>
</dbReference>
<dbReference type="InterPro" id="IPR020806">
    <property type="entry name" value="PKS_PP-bd"/>
</dbReference>
<dbReference type="GO" id="GO:0032259">
    <property type="term" value="P:methylation"/>
    <property type="evidence" value="ECO:0007669"/>
    <property type="project" value="UniProtKB-KW"/>
</dbReference>
<dbReference type="Gene3D" id="3.40.366.10">
    <property type="entry name" value="Malonyl-Coenzyme A Acyl Carrier Protein, domain 2"/>
    <property type="match status" value="1"/>
</dbReference>
<dbReference type="PROSITE" id="PS50075">
    <property type="entry name" value="CARRIER"/>
    <property type="match status" value="2"/>
</dbReference>
<dbReference type="Pfam" id="PF00109">
    <property type="entry name" value="ketoacyl-synt"/>
    <property type="match status" value="1"/>
</dbReference>
<dbReference type="SUPFAM" id="SSF51735">
    <property type="entry name" value="NAD(P)-binding Rossmann-fold domains"/>
    <property type="match status" value="2"/>
</dbReference>
<dbReference type="InterPro" id="IPR009081">
    <property type="entry name" value="PP-bd_ACP"/>
</dbReference>
<organism evidence="14 15">
    <name type="scientific">Achaetomium macrosporum</name>
    <dbReference type="NCBI Taxonomy" id="79813"/>
    <lineage>
        <taxon>Eukaryota</taxon>
        <taxon>Fungi</taxon>
        <taxon>Dikarya</taxon>
        <taxon>Ascomycota</taxon>
        <taxon>Pezizomycotina</taxon>
        <taxon>Sordariomycetes</taxon>
        <taxon>Sordariomycetidae</taxon>
        <taxon>Sordariales</taxon>
        <taxon>Chaetomiaceae</taxon>
        <taxon>Achaetomium</taxon>
    </lineage>
</organism>
<dbReference type="InterPro" id="IPR001242">
    <property type="entry name" value="Condensation_dom"/>
</dbReference>
<reference evidence="14" key="1">
    <citation type="journal article" date="2023" name="Mol. Phylogenet. Evol.">
        <title>Genome-scale phylogeny and comparative genomics of the fungal order Sordariales.</title>
        <authorList>
            <person name="Hensen N."/>
            <person name="Bonometti L."/>
            <person name="Westerberg I."/>
            <person name="Brannstrom I.O."/>
            <person name="Guillou S."/>
            <person name="Cros-Aarteil S."/>
            <person name="Calhoun S."/>
            <person name="Haridas S."/>
            <person name="Kuo A."/>
            <person name="Mondo S."/>
            <person name="Pangilinan J."/>
            <person name="Riley R."/>
            <person name="LaButti K."/>
            <person name="Andreopoulos B."/>
            <person name="Lipzen A."/>
            <person name="Chen C."/>
            <person name="Yan M."/>
            <person name="Daum C."/>
            <person name="Ng V."/>
            <person name="Clum A."/>
            <person name="Steindorff A."/>
            <person name="Ohm R.A."/>
            <person name="Martin F."/>
            <person name="Silar P."/>
            <person name="Natvig D.O."/>
            <person name="Lalanne C."/>
            <person name="Gautier V."/>
            <person name="Ament-Velasquez S.L."/>
            <person name="Kruys A."/>
            <person name="Hutchinson M.I."/>
            <person name="Powell A.J."/>
            <person name="Barry K."/>
            <person name="Miller A.N."/>
            <person name="Grigoriev I.V."/>
            <person name="Debuchy R."/>
            <person name="Gladieux P."/>
            <person name="Hiltunen Thoren M."/>
            <person name="Johannesson H."/>
        </authorList>
    </citation>
    <scope>NUCLEOTIDE SEQUENCE</scope>
    <source>
        <strain evidence="14">CBS 532.94</strain>
    </source>
</reference>
<evidence type="ECO:0000256" key="2">
    <source>
        <dbReference type="ARBA" id="ARBA00022553"/>
    </source>
</evidence>
<reference evidence="14" key="2">
    <citation type="submission" date="2023-05" db="EMBL/GenBank/DDBJ databases">
        <authorList>
            <consortium name="Lawrence Berkeley National Laboratory"/>
            <person name="Steindorff A."/>
            <person name="Hensen N."/>
            <person name="Bonometti L."/>
            <person name="Westerberg I."/>
            <person name="Brannstrom I.O."/>
            <person name="Guillou S."/>
            <person name="Cros-Aarteil S."/>
            <person name="Calhoun S."/>
            <person name="Haridas S."/>
            <person name="Kuo A."/>
            <person name="Mondo S."/>
            <person name="Pangilinan J."/>
            <person name="Riley R."/>
            <person name="Labutti K."/>
            <person name="Andreopoulos B."/>
            <person name="Lipzen A."/>
            <person name="Chen C."/>
            <person name="Yanf M."/>
            <person name="Daum C."/>
            <person name="Ng V."/>
            <person name="Clum A."/>
            <person name="Ohm R."/>
            <person name="Martin F."/>
            <person name="Silar P."/>
            <person name="Natvig D."/>
            <person name="Lalanne C."/>
            <person name="Gautier V."/>
            <person name="Ament-Velasquez S.L."/>
            <person name="Kruys A."/>
            <person name="Hutchinson M.I."/>
            <person name="Powell A.J."/>
            <person name="Barry K."/>
            <person name="Miller A.N."/>
            <person name="Grigoriev I.V."/>
            <person name="Debuchy R."/>
            <person name="Gladieux P."/>
            <person name="Thoren M.H."/>
            <person name="Johannesson H."/>
        </authorList>
    </citation>
    <scope>NUCLEOTIDE SEQUENCE</scope>
    <source>
        <strain evidence="14">CBS 532.94</strain>
    </source>
</reference>
<evidence type="ECO:0000256" key="8">
    <source>
        <dbReference type="ARBA" id="ARBA00023268"/>
    </source>
</evidence>
<dbReference type="SUPFAM" id="SSF53335">
    <property type="entry name" value="S-adenosyl-L-methionine-dependent methyltransferases"/>
    <property type="match status" value="1"/>
</dbReference>
<dbReference type="InterPro" id="IPR020845">
    <property type="entry name" value="AMP-binding_CS"/>
</dbReference>
<dbReference type="Gene3D" id="3.30.559.10">
    <property type="entry name" value="Chloramphenicol acetyltransferase-like domain"/>
    <property type="match status" value="1"/>
</dbReference>
<keyword evidence="2" id="KW-0597">Phosphoprotein</keyword>
<dbReference type="InterPro" id="IPR049900">
    <property type="entry name" value="PKS_mFAS_DH"/>
</dbReference>
<dbReference type="SMART" id="SM00823">
    <property type="entry name" value="PKS_PP"/>
    <property type="match status" value="2"/>
</dbReference>
<feature type="compositionally biased region" description="Low complexity" evidence="10">
    <location>
        <begin position="2569"/>
        <end position="2586"/>
    </location>
</feature>
<dbReference type="CDD" id="cd00833">
    <property type="entry name" value="PKS"/>
    <property type="match status" value="1"/>
</dbReference>
<dbReference type="SUPFAM" id="SSF52777">
    <property type="entry name" value="CoA-dependent acyltransferases"/>
    <property type="match status" value="2"/>
</dbReference>
<dbReference type="SUPFAM" id="SSF55048">
    <property type="entry name" value="Probable ACP-binding domain of malonyl-CoA ACP transacylase"/>
    <property type="match status" value="1"/>
</dbReference>
<dbReference type="GO" id="GO:0004315">
    <property type="term" value="F:3-oxoacyl-[acyl-carrier-protein] synthase activity"/>
    <property type="evidence" value="ECO:0007669"/>
    <property type="project" value="InterPro"/>
</dbReference>
<dbReference type="InterPro" id="IPR036736">
    <property type="entry name" value="ACP-like_sf"/>
</dbReference>
<evidence type="ECO:0000259" key="11">
    <source>
        <dbReference type="PROSITE" id="PS50075"/>
    </source>
</evidence>
<dbReference type="InterPro" id="IPR020841">
    <property type="entry name" value="PKS_Beta-ketoAc_synthase_dom"/>
</dbReference>
<dbReference type="SMART" id="SM00826">
    <property type="entry name" value="PKS_DH"/>
    <property type="match status" value="1"/>
</dbReference>
<dbReference type="InterPro" id="IPR057326">
    <property type="entry name" value="KR_dom"/>
</dbReference>
<evidence type="ECO:0000313" key="14">
    <source>
        <dbReference type="EMBL" id="KAK4235659.1"/>
    </source>
</evidence>
<keyword evidence="6" id="KW-0677">Repeat</keyword>
<name>A0AAN7C591_9PEZI</name>
<dbReference type="InterPro" id="IPR018201">
    <property type="entry name" value="Ketoacyl_synth_AS"/>
</dbReference>
<dbReference type="Pfam" id="PF02801">
    <property type="entry name" value="Ketoacyl-synt_C"/>
    <property type="match status" value="1"/>
</dbReference>
<feature type="domain" description="PKS/mFAS DH" evidence="13">
    <location>
        <begin position="961"/>
        <end position="1280"/>
    </location>
</feature>
<dbReference type="InterPro" id="IPR049551">
    <property type="entry name" value="PKS_DH_C"/>
</dbReference>
<dbReference type="InterPro" id="IPR029063">
    <property type="entry name" value="SAM-dependent_MTases_sf"/>
</dbReference>
<dbReference type="CDD" id="cd05930">
    <property type="entry name" value="A_NRPS"/>
    <property type="match status" value="1"/>
</dbReference>
<dbReference type="PANTHER" id="PTHR43775">
    <property type="entry name" value="FATTY ACID SYNTHASE"/>
    <property type="match status" value="1"/>
</dbReference>
<dbReference type="Gene3D" id="3.10.129.110">
    <property type="entry name" value="Polyketide synthase dehydratase"/>
    <property type="match status" value="1"/>
</dbReference>
<dbReference type="SUPFAM" id="SSF52151">
    <property type="entry name" value="FabD/lysophospholipase-like"/>
    <property type="match status" value="1"/>
</dbReference>
<dbReference type="Pfam" id="PF07993">
    <property type="entry name" value="NAD_binding_4"/>
    <property type="match status" value="1"/>
</dbReference>
<dbReference type="InterPro" id="IPR036291">
    <property type="entry name" value="NAD(P)-bd_dom_sf"/>
</dbReference>
<dbReference type="PROSITE" id="PS00012">
    <property type="entry name" value="PHOSPHOPANTETHEINE"/>
    <property type="match status" value="1"/>
</dbReference>
<dbReference type="Pfam" id="PF00668">
    <property type="entry name" value="Condensation"/>
    <property type="match status" value="1"/>
</dbReference>
<dbReference type="GO" id="GO:0008168">
    <property type="term" value="F:methyltransferase activity"/>
    <property type="evidence" value="ECO:0007669"/>
    <property type="project" value="UniProtKB-KW"/>
</dbReference>
<dbReference type="Proteomes" id="UP001303760">
    <property type="component" value="Unassembled WGS sequence"/>
</dbReference>
<evidence type="ECO:0000256" key="5">
    <source>
        <dbReference type="ARBA" id="ARBA00022679"/>
    </source>
</evidence>
<keyword evidence="5" id="KW-0808">Transferase</keyword>
<dbReference type="PROSITE" id="PS00606">
    <property type="entry name" value="KS3_1"/>
    <property type="match status" value="1"/>
</dbReference>
<dbReference type="EMBL" id="MU860248">
    <property type="protein sequence ID" value="KAK4235659.1"/>
    <property type="molecule type" value="Genomic_DNA"/>
</dbReference>
<feature type="compositionally biased region" description="Polar residues" evidence="10">
    <location>
        <begin position="2546"/>
        <end position="2557"/>
    </location>
</feature>
<dbReference type="Gene3D" id="3.30.300.30">
    <property type="match status" value="1"/>
</dbReference>
<dbReference type="InterPro" id="IPR049552">
    <property type="entry name" value="PKS_DH_N"/>
</dbReference>
<feature type="domain" description="Carrier" evidence="11">
    <location>
        <begin position="3640"/>
        <end position="3721"/>
    </location>
</feature>
<dbReference type="SMART" id="SM00822">
    <property type="entry name" value="PKS_KR"/>
    <property type="match status" value="1"/>
</dbReference>
<dbReference type="Pfam" id="PF00698">
    <property type="entry name" value="Acyl_transf_1"/>
    <property type="match status" value="1"/>
</dbReference>
<feature type="region of interest" description="Disordered" evidence="10">
    <location>
        <begin position="2545"/>
        <end position="2602"/>
    </location>
</feature>
<feature type="compositionally biased region" description="Polar residues" evidence="10">
    <location>
        <begin position="2587"/>
        <end position="2600"/>
    </location>
</feature>
<feature type="region of interest" description="N-terminal hotdog fold" evidence="9">
    <location>
        <begin position="961"/>
        <end position="1105"/>
    </location>
</feature>
<dbReference type="Gene3D" id="3.40.50.150">
    <property type="entry name" value="Vaccinia Virus protein VP39"/>
    <property type="match status" value="1"/>
</dbReference>
<gene>
    <name evidence="14" type="ORF">C8A03DRAFT_36476</name>
</gene>
<dbReference type="InterPro" id="IPR045851">
    <property type="entry name" value="AMP-bd_C_sf"/>
</dbReference>
<dbReference type="Gene3D" id="3.30.70.3290">
    <property type="match status" value="1"/>
</dbReference>
<comment type="caution">
    <text evidence="14">The sequence shown here is derived from an EMBL/GenBank/DDBJ whole genome shotgun (WGS) entry which is preliminary data.</text>
</comment>
<dbReference type="InterPro" id="IPR016035">
    <property type="entry name" value="Acyl_Trfase/lysoPLipase"/>
</dbReference>
<dbReference type="SMART" id="SM00827">
    <property type="entry name" value="PKS_AT"/>
    <property type="match status" value="1"/>
</dbReference>
<feature type="domain" description="Ketosynthase family 3 (KS3)" evidence="12">
    <location>
        <begin position="10"/>
        <end position="448"/>
    </location>
</feature>
<evidence type="ECO:0000256" key="9">
    <source>
        <dbReference type="PROSITE-ProRule" id="PRU01363"/>
    </source>
</evidence>
<dbReference type="InterPro" id="IPR014030">
    <property type="entry name" value="Ketoacyl_synth_N"/>
</dbReference>
<evidence type="ECO:0000256" key="1">
    <source>
        <dbReference type="ARBA" id="ARBA00022450"/>
    </source>
</evidence>
<dbReference type="CDD" id="cd19532">
    <property type="entry name" value="C_PKS-NRPS"/>
    <property type="match status" value="1"/>
</dbReference>
<dbReference type="InterPro" id="IPR023213">
    <property type="entry name" value="CAT-like_dom_sf"/>
</dbReference>
<feature type="region of interest" description="C-terminal hotdog fold" evidence="9">
    <location>
        <begin position="1120"/>
        <end position="1280"/>
    </location>
</feature>
<dbReference type="InterPro" id="IPR000873">
    <property type="entry name" value="AMP-dep_synth/lig_dom"/>
</dbReference>
<evidence type="ECO:0000256" key="7">
    <source>
        <dbReference type="ARBA" id="ARBA00023002"/>
    </source>
</evidence>
<dbReference type="InterPro" id="IPR016036">
    <property type="entry name" value="Malonyl_transacylase_ACP-bd"/>
</dbReference>
<feature type="region of interest" description="Disordered" evidence="10">
    <location>
        <begin position="955"/>
        <end position="977"/>
    </location>
</feature>
<dbReference type="Pfam" id="PF00550">
    <property type="entry name" value="PP-binding"/>
    <property type="match status" value="2"/>
</dbReference>
<dbReference type="InterPro" id="IPR032821">
    <property type="entry name" value="PKS_assoc"/>
</dbReference>
<keyword evidence="4" id="KW-0489">Methyltransferase</keyword>
<dbReference type="SMART" id="SM00825">
    <property type="entry name" value="PKS_KS"/>
    <property type="match status" value="1"/>
</dbReference>
<dbReference type="InterPro" id="IPR042099">
    <property type="entry name" value="ANL_N_sf"/>
</dbReference>
<dbReference type="InterPro" id="IPR050091">
    <property type="entry name" value="PKS_NRPS_Biosynth_Enz"/>
</dbReference>
<feature type="domain" description="Carrier" evidence="11">
    <location>
        <begin position="2462"/>
        <end position="2540"/>
    </location>
</feature>
<dbReference type="PANTHER" id="PTHR43775:SF20">
    <property type="entry name" value="HYBRID PKS-NRPS SYNTHETASE APDA"/>
    <property type="match status" value="1"/>
</dbReference>
<dbReference type="Pfam" id="PF00501">
    <property type="entry name" value="AMP-binding"/>
    <property type="match status" value="1"/>
</dbReference>
<feature type="active site" description="Proton donor; for dehydratase activity" evidence="9">
    <location>
        <position position="1185"/>
    </location>
</feature>
<dbReference type="Gene3D" id="3.40.50.720">
    <property type="entry name" value="NAD(P)-binding Rossmann-like Domain"/>
    <property type="match status" value="3"/>
</dbReference>
<dbReference type="Gene3D" id="3.30.559.30">
    <property type="entry name" value="Nonribosomal peptide synthetase, condensation domain"/>
    <property type="match status" value="1"/>
</dbReference>